<comment type="caution">
    <text evidence="6">The sequence shown here is derived from an EMBL/GenBank/DDBJ whole genome shotgun (WGS) entry which is preliminary data.</text>
</comment>
<dbReference type="PANTHER" id="PTHR30537">
    <property type="entry name" value="HTH-TYPE TRANSCRIPTIONAL REGULATOR"/>
    <property type="match status" value="1"/>
</dbReference>
<dbReference type="InterPro" id="IPR036390">
    <property type="entry name" value="WH_DNA-bd_sf"/>
</dbReference>
<evidence type="ECO:0000259" key="5">
    <source>
        <dbReference type="PROSITE" id="PS50931"/>
    </source>
</evidence>
<evidence type="ECO:0000256" key="3">
    <source>
        <dbReference type="ARBA" id="ARBA00023125"/>
    </source>
</evidence>
<dbReference type="InterPro" id="IPR036388">
    <property type="entry name" value="WH-like_DNA-bd_sf"/>
</dbReference>
<organism evidence="6 7">
    <name type="scientific">Vibrio nigripulchritudo SOn1</name>
    <dbReference type="NCBI Taxonomy" id="1238450"/>
    <lineage>
        <taxon>Bacteria</taxon>
        <taxon>Pseudomonadati</taxon>
        <taxon>Pseudomonadota</taxon>
        <taxon>Gammaproteobacteria</taxon>
        <taxon>Vibrionales</taxon>
        <taxon>Vibrionaceae</taxon>
        <taxon>Vibrio</taxon>
    </lineage>
</organism>
<evidence type="ECO:0000313" key="6">
    <source>
        <dbReference type="EMBL" id="CCO45657.1"/>
    </source>
</evidence>
<keyword evidence="2" id="KW-0805">Transcription regulation</keyword>
<reference evidence="6 7" key="1">
    <citation type="journal article" date="2013" name="ISME J.">
        <title>Comparative genomics of pathogenic lineages of Vibrio nigripulchritudo identifies virulence-associated traits.</title>
        <authorList>
            <person name="Goudenege D."/>
            <person name="Labreuche Y."/>
            <person name="Krin E."/>
            <person name="Ansquer D."/>
            <person name="Mangenot S."/>
            <person name="Calteau A."/>
            <person name="Medigue C."/>
            <person name="Mazel D."/>
            <person name="Polz M.F."/>
            <person name="Le Roux F."/>
        </authorList>
    </citation>
    <scope>NUCLEOTIDE SEQUENCE [LARGE SCALE GENOMIC DNA]</scope>
    <source>
        <strain evidence="6 7">SOn1</strain>
    </source>
</reference>
<dbReference type="InterPro" id="IPR000847">
    <property type="entry name" value="LysR_HTH_N"/>
</dbReference>
<dbReference type="Gene3D" id="1.10.10.10">
    <property type="entry name" value="Winged helix-like DNA-binding domain superfamily/Winged helix DNA-binding domain"/>
    <property type="match status" value="1"/>
</dbReference>
<dbReference type="PANTHER" id="PTHR30537:SF30">
    <property type="entry name" value="TRANSCRIPTIONAL REGULATOR-RELATED"/>
    <property type="match status" value="1"/>
</dbReference>
<evidence type="ECO:0000256" key="4">
    <source>
        <dbReference type="ARBA" id="ARBA00023163"/>
    </source>
</evidence>
<dbReference type="GO" id="GO:0003700">
    <property type="term" value="F:DNA-binding transcription factor activity"/>
    <property type="evidence" value="ECO:0007669"/>
    <property type="project" value="InterPro"/>
</dbReference>
<dbReference type="InterPro" id="IPR005119">
    <property type="entry name" value="LysR_subst-bd"/>
</dbReference>
<dbReference type="RefSeq" id="WP_022611053.1">
    <property type="nucleotide sequence ID" value="NZ_LK391965.1"/>
</dbReference>
<keyword evidence="3" id="KW-0238">DNA-binding</keyword>
<keyword evidence="4" id="KW-0804">Transcription</keyword>
<comment type="similarity">
    <text evidence="1">Belongs to the LysR transcriptional regulatory family.</text>
</comment>
<proteinExistence type="inferred from homology"/>
<evidence type="ECO:0000313" key="7">
    <source>
        <dbReference type="Proteomes" id="UP000018211"/>
    </source>
</evidence>
<dbReference type="GO" id="GO:0043565">
    <property type="term" value="F:sequence-specific DNA binding"/>
    <property type="evidence" value="ECO:0007669"/>
    <property type="project" value="TreeGrafter"/>
</dbReference>
<evidence type="ECO:0000256" key="1">
    <source>
        <dbReference type="ARBA" id="ARBA00009437"/>
    </source>
</evidence>
<dbReference type="AlphaFoldDB" id="A0AAV2VM18"/>
<accession>A0AAV2VM18</accession>
<name>A0AAV2VM18_9VIBR</name>
<sequence length="286" mass="31728">MDRFRQMTLFKTIVESGSITKAAERLDLSKSVLSQHLKQLESELKTILLKRTTRKQSLTQAGESFYQHCCQMDTIANLAWEEVHKQQTEPSGKVTITAPHALMDSIVIPALSNAFSRYPAVSLNLIGSDEQLDLMTHNIDLAIRVGQSQDSSYRQKKIGKIRDVLCRGLTKKFSLKNAPYVANHWQGKNISHELTNNSDGEKLKLAFIASHHTNNLHQTASLIANGMGVGLVPDVIMKSRTDLIPAMVGYTLESSPVFALHPFQTSVPLSVSMAIDAVTTQLNHTH</sequence>
<dbReference type="PROSITE" id="PS50931">
    <property type="entry name" value="HTH_LYSR"/>
    <property type="match status" value="1"/>
</dbReference>
<dbReference type="GO" id="GO:0006351">
    <property type="term" value="P:DNA-templated transcription"/>
    <property type="evidence" value="ECO:0007669"/>
    <property type="project" value="TreeGrafter"/>
</dbReference>
<gene>
    <name evidence="6" type="ORF">VIBNISOn1_1540023</name>
</gene>
<feature type="domain" description="HTH lysR-type" evidence="5">
    <location>
        <begin position="1"/>
        <end position="59"/>
    </location>
</feature>
<dbReference type="FunFam" id="1.10.10.10:FF:000001">
    <property type="entry name" value="LysR family transcriptional regulator"/>
    <property type="match status" value="1"/>
</dbReference>
<dbReference type="Pfam" id="PF03466">
    <property type="entry name" value="LysR_substrate"/>
    <property type="match status" value="1"/>
</dbReference>
<dbReference type="EMBL" id="CAOF01000062">
    <property type="protein sequence ID" value="CCO45657.1"/>
    <property type="molecule type" value="Genomic_DNA"/>
</dbReference>
<evidence type="ECO:0000256" key="2">
    <source>
        <dbReference type="ARBA" id="ARBA00023015"/>
    </source>
</evidence>
<dbReference type="SUPFAM" id="SSF46785">
    <property type="entry name" value="Winged helix' DNA-binding domain"/>
    <property type="match status" value="1"/>
</dbReference>
<dbReference type="Pfam" id="PF00126">
    <property type="entry name" value="HTH_1"/>
    <property type="match status" value="1"/>
</dbReference>
<dbReference type="Proteomes" id="UP000018211">
    <property type="component" value="Unassembled WGS sequence"/>
</dbReference>
<dbReference type="InterPro" id="IPR058163">
    <property type="entry name" value="LysR-type_TF_proteobact-type"/>
</dbReference>
<dbReference type="Gene3D" id="3.40.190.290">
    <property type="match status" value="1"/>
</dbReference>
<protein>
    <submittedName>
        <fullName evidence="6">Transcriptional regulator, LysR family</fullName>
    </submittedName>
</protein>
<dbReference type="SUPFAM" id="SSF53850">
    <property type="entry name" value="Periplasmic binding protein-like II"/>
    <property type="match status" value="1"/>
</dbReference>